<dbReference type="PANTHER" id="PTHR42698">
    <property type="entry name" value="GTPASE ERA"/>
    <property type="match status" value="1"/>
</dbReference>
<keyword evidence="2" id="KW-0812">Transmembrane</keyword>
<name>A0A9W6P6G6_9ACTN</name>
<evidence type="ECO:0000313" key="4">
    <source>
        <dbReference type="EMBL" id="GLU47917.1"/>
    </source>
</evidence>
<dbReference type="PANTHER" id="PTHR42698:SF1">
    <property type="entry name" value="GTPASE ERA, MITOCHONDRIAL"/>
    <property type="match status" value="1"/>
</dbReference>
<dbReference type="RefSeq" id="WP_285759221.1">
    <property type="nucleotide sequence ID" value="NZ_BSQG01000003.1"/>
</dbReference>
<dbReference type="AlphaFoldDB" id="A0A9W6P6G6"/>
<feature type="compositionally biased region" description="Basic and acidic residues" evidence="1">
    <location>
        <begin position="73"/>
        <end position="84"/>
    </location>
</feature>
<dbReference type="GO" id="GO:0005829">
    <property type="term" value="C:cytosol"/>
    <property type="evidence" value="ECO:0007669"/>
    <property type="project" value="TreeGrafter"/>
</dbReference>
<keyword evidence="2" id="KW-1133">Transmembrane helix</keyword>
<feature type="transmembrane region" description="Helical" evidence="2">
    <location>
        <begin position="692"/>
        <end position="714"/>
    </location>
</feature>
<keyword evidence="5" id="KW-1185">Reference proteome</keyword>
<dbReference type="GO" id="GO:0005525">
    <property type="term" value="F:GTP binding"/>
    <property type="evidence" value="ECO:0007669"/>
    <property type="project" value="InterPro"/>
</dbReference>
<organism evidence="4 5">
    <name type="scientific">Nocardiopsis ansamitocini</name>
    <dbReference type="NCBI Taxonomy" id="1670832"/>
    <lineage>
        <taxon>Bacteria</taxon>
        <taxon>Bacillati</taxon>
        <taxon>Actinomycetota</taxon>
        <taxon>Actinomycetes</taxon>
        <taxon>Streptosporangiales</taxon>
        <taxon>Nocardiopsidaceae</taxon>
        <taxon>Nocardiopsis</taxon>
    </lineage>
</organism>
<dbReference type="InterPro" id="IPR006073">
    <property type="entry name" value="GTP-bd"/>
</dbReference>
<dbReference type="InterPro" id="IPR027417">
    <property type="entry name" value="P-loop_NTPase"/>
</dbReference>
<dbReference type="EMBL" id="BSQG01000003">
    <property type="protein sequence ID" value="GLU47917.1"/>
    <property type="molecule type" value="Genomic_DNA"/>
</dbReference>
<sequence>MTTHRNSAHPEQDPDLLRSAAPDADPADADRVEAPSGRPEAGGDAARPDWGHGWARPSGSWPAAEESEEDSYPDLRRAVDDHSGPQEPQPERPAAFSYKVPIAPAEPEPGPAAAVAELADEMAAEAERSAERPQQGRHTSKAQEAVPADSGGSDDPDDPDDPDQLAEWVGSLAGAVGEQDQIAGRRTGPISALPRDAVDTAAAPQPQESAPFTSGRTVPEPPENPRGGWVQDVEEDEGPSWETSPSAEDDDHDDGGEYRPSSGDDWQPMPATTRAELINRLDALATLVEIGRDHFAPKLIDRARGLLTHAGARLRLSADHTVIALAGGTGSGKSSLFNALSGLELSRVGITRPTTSSAHACVWGLEGADGLLDWLGVPPRHRHSRASELDKGDSELTGLILLDLPDHDSVRAAHTAEADHLIGAADLLVWVLDPQKYADAAVHHRYLAEMAGHGAVMVAVLNQVDRVEPEEAEELLTDLRRLLETESGVHPRVLTSSTITGEGLRDLRALLTETVAERRAAIDRLVADLEQVIVDFEEYGVADAEAGLSQPVRRELLDRLAGASGVAAIADATETSYERKGARRVGWPLVRWAKRLRRDPLRAVQLDFLNEDDSGEAVGPVGAQRVELDTAIVAASDASAAGLPGPWPKRVRAAGRSHLETLPDELGTAVAAAVPDDTDTPLWWGVVRVLQYFLVGVAGFGIVWLVTLAVSWFLGGVTGLAVLDDAIFMAFAAVLAASGLLLGWLTGIGCRSLVSVEAGRRRERVEEQGTERVFAIITERVVTPMERELADYVRYGQALGTARAKEYESVE</sequence>
<evidence type="ECO:0000313" key="5">
    <source>
        <dbReference type="Proteomes" id="UP001165092"/>
    </source>
</evidence>
<keyword evidence="4" id="KW-0547">Nucleotide-binding</keyword>
<dbReference type="GO" id="GO:0000028">
    <property type="term" value="P:ribosomal small subunit assembly"/>
    <property type="evidence" value="ECO:0007669"/>
    <property type="project" value="TreeGrafter"/>
</dbReference>
<feature type="domain" description="G" evidence="3">
    <location>
        <begin position="323"/>
        <end position="446"/>
    </location>
</feature>
<dbReference type="SUPFAM" id="SSF52540">
    <property type="entry name" value="P-loop containing nucleoside triphosphate hydrolases"/>
    <property type="match status" value="1"/>
</dbReference>
<feature type="region of interest" description="Disordered" evidence="1">
    <location>
        <begin position="1"/>
        <end position="269"/>
    </location>
</feature>
<dbReference type="Proteomes" id="UP001165092">
    <property type="component" value="Unassembled WGS sequence"/>
</dbReference>
<feature type="transmembrane region" description="Helical" evidence="2">
    <location>
        <begin position="726"/>
        <end position="754"/>
    </location>
</feature>
<feature type="compositionally biased region" description="Polar residues" evidence="1">
    <location>
        <begin position="206"/>
        <end position="216"/>
    </location>
</feature>
<dbReference type="GO" id="GO:0019843">
    <property type="term" value="F:rRNA binding"/>
    <property type="evidence" value="ECO:0007669"/>
    <property type="project" value="TreeGrafter"/>
</dbReference>
<dbReference type="InterPro" id="IPR005662">
    <property type="entry name" value="GTPase_Era-like"/>
</dbReference>
<protein>
    <submittedName>
        <fullName evidence="4">ATP-binding protein</fullName>
    </submittedName>
</protein>
<evidence type="ECO:0000256" key="2">
    <source>
        <dbReference type="SAM" id="Phobius"/>
    </source>
</evidence>
<dbReference type="Pfam" id="PF01926">
    <property type="entry name" value="MMR_HSR1"/>
    <property type="match status" value="1"/>
</dbReference>
<gene>
    <name evidence="4" type="ORF">Nans01_22680</name>
</gene>
<feature type="compositionally biased region" description="Acidic residues" evidence="1">
    <location>
        <begin position="152"/>
        <end position="164"/>
    </location>
</feature>
<accession>A0A9W6P6G6</accession>
<dbReference type="Gene3D" id="3.40.50.300">
    <property type="entry name" value="P-loop containing nucleotide triphosphate hydrolases"/>
    <property type="match status" value="1"/>
</dbReference>
<evidence type="ECO:0000256" key="1">
    <source>
        <dbReference type="SAM" id="MobiDB-lite"/>
    </source>
</evidence>
<dbReference type="GO" id="GO:0005524">
    <property type="term" value="F:ATP binding"/>
    <property type="evidence" value="ECO:0007669"/>
    <property type="project" value="UniProtKB-KW"/>
</dbReference>
<reference evidence="4" key="1">
    <citation type="submission" date="2023-02" db="EMBL/GenBank/DDBJ databases">
        <title>Nocardiopsis ansamitocini NBRC 112285.</title>
        <authorList>
            <person name="Ichikawa N."/>
            <person name="Sato H."/>
            <person name="Tonouchi N."/>
        </authorList>
    </citation>
    <scope>NUCLEOTIDE SEQUENCE</scope>
    <source>
        <strain evidence="4">NBRC 112285</strain>
    </source>
</reference>
<comment type="caution">
    <text evidence="4">The sequence shown here is derived from an EMBL/GenBank/DDBJ whole genome shotgun (WGS) entry which is preliminary data.</text>
</comment>
<dbReference type="GO" id="GO:0043024">
    <property type="term" value="F:ribosomal small subunit binding"/>
    <property type="evidence" value="ECO:0007669"/>
    <property type="project" value="TreeGrafter"/>
</dbReference>
<evidence type="ECO:0000259" key="3">
    <source>
        <dbReference type="Pfam" id="PF01926"/>
    </source>
</evidence>
<proteinExistence type="predicted"/>
<keyword evidence="2" id="KW-0472">Membrane</keyword>
<keyword evidence="4" id="KW-0067">ATP-binding</keyword>
<dbReference type="CDD" id="cd11383">
    <property type="entry name" value="YfjP"/>
    <property type="match status" value="1"/>
</dbReference>